<protein>
    <recommendedName>
        <fullName evidence="8">Glucose-methanol-choline oxidoreductase N-terminal domain-containing protein</fullName>
    </recommendedName>
</protein>
<proteinExistence type="inferred from homology"/>
<dbReference type="InterPro" id="IPR012132">
    <property type="entry name" value="GMC_OxRdtase"/>
</dbReference>
<dbReference type="InterPro" id="IPR027424">
    <property type="entry name" value="Glucose_Oxidase_domain_2"/>
</dbReference>
<keyword evidence="4 6" id="KW-0274">FAD</keyword>
<evidence type="ECO:0000256" key="6">
    <source>
        <dbReference type="PIRSR" id="PIRSR000137-2"/>
    </source>
</evidence>
<dbReference type="InterPro" id="IPR007867">
    <property type="entry name" value="GMC_OxRtase_C"/>
</dbReference>
<comment type="similarity">
    <text evidence="2">Belongs to the GMC oxidoreductase family.</text>
</comment>
<evidence type="ECO:0000313" key="9">
    <source>
        <dbReference type="EMBL" id="CAI4219982.1"/>
    </source>
</evidence>
<dbReference type="Proteomes" id="UP000838763">
    <property type="component" value="Unassembled WGS sequence"/>
</dbReference>
<dbReference type="Gene3D" id="3.50.50.60">
    <property type="entry name" value="FAD/NAD(P)-binding domain"/>
    <property type="match status" value="3"/>
</dbReference>
<dbReference type="InterPro" id="IPR000172">
    <property type="entry name" value="GMC_OxRdtase_N"/>
</dbReference>
<feature type="domain" description="Glucose-methanol-choline oxidoreductase N-terminal" evidence="8">
    <location>
        <begin position="268"/>
        <end position="282"/>
    </location>
</feature>
<dbReference type="InterPro" id="IPR036188">
    <property type="entry name" value="FAD/NAD-bd_sf"/>
</dbReference>
<dbReference type="AlphaFoldDB" id="A0A9P1HB78"/>
<organism evidence="9 10">
    <name type="scientific">Parascedosporium putredinis</name>
    <dbReference type="NCBI Taxonomy" id="1442378"/>
    <lineage>
        <taxon>Eukaryota</taxon>
        <taxon>Fungi</taxon>
        <taxon>Dikarya</taxon>
        <taxon>Ascomycota</taxon>
        <taxon>Pezizomycotina</taxon>
        <taxon>Sordariomycetes</taxon>
        <taxon>Hypocreomycetidae</taxon>
        <taxon>Microascales</taxon>
        <taxon>Microascaceae</taxon>
        <taxon>Parascedosporium</taxon>
    </lineage>
</organism>
<evidence type="ECO:0000256" key="7">
    <source>
        <dbReference type="SAM" id="SignalP"/>
    </source>
</evidence>
<evidence type="ECO:0000256" key="3">
    <source>
        <dbReference type="ARBA" id="ARBA00022630"/>
    </source>
</evidence>
<dbReference type="PANTHER" id="PTHR11552">
    <property type="entry name" value="GLUCOSE-METHANOL-CHOLINE GMC OXIDOREDUCTASE"/>
    <property type="match status" value="1"/>
</dbReference>
<dbReference type="EMBL" id="CALLCH030000021">
    <property type="protein sequence ID" value="CAI4219982.1"/>
    <property type="molecule type" value="Genomic_DNA"/>
</dbReference>
<evidence type="ECO:0000256" key="1">
    <source>
        <dbReference type="ARBA" id="ARBA00001974"/>
    </source>
</evidence>
<dbReference type="GO" id="GO:0050660">
    <property type="term" value="F:flavin adenine dinucleotide binding"/>
    <property type="evidence" value="ECO:0007669"/>
    <property type="project" value="InterPro"/>
</dbReference>
<gene>
    <name evidence="9" type="ORF">PPNO1_LOCUS9523</name>
</gene>
<dbReference type="OrthoDB" id="269227at2759"/>
<feature type="chain" id="PRO_5040376426" description="Glucose-methanol-choline oxidoreductase N-terminal domain-containing protein" evidence="7">
    <location>
        <begin position="25"/>
        <end position="539"/>
    </location>
</feature>
<dbReference type="GO" id="GO:0044550">
    <property type="term" value="P:secondary metabolite biosynthetic process"/>
    <property type="evidence" value="ECO:0007669"/>
    <property type="project" value="TreeGrafter"/>
</dbReference>
<dbReference type="Pfam" id="PF05199">
    <property type="entry name" value="GMC_oxred_C"/>
    <property type="match status" value="1"/>
</dbReference>
<comment type="caution">
    <text evidence="9">The sequence shown here is derived from an EMBL/GenBank/DDBJ whole genome shotgun (WGS) entry which is preliminary data.</text>
</comment>
<feature type="binding site" evidence="6">
    <location>
        <position position="228"/>
    </location>
    <ligand>
        <name>FAD</name>
        <dbReference type="ChEBI" id="CHEBI:57692"/>
    </ligand>
</feature>
<keyword evidence="3" id="KW-0285">Flavoprotein</keyword>
<accession>A0A9P1HB78</accession>
<dbReference type="GO" id="GO:0016614">
    <property type="term" value="F:oxidoreductase activity, acting on CH-OH group of donors"/>
    <property type="evidence" value="ECO:0007669"/>
    <property type="project" value="InterPro"/>
</dbReference>
<keyword evidence="10" id="KW-1185">Reference proteome</keyword>
<dbReference type="PIRSF" id="PIRSF000137">
    <property type="entry name" value="Alcohol_oxidase"/>
    <property type="match status" value="1"/>
</dbReference>
<evidence type="ECO:0000256" key="2">
    <source>
        <dbReference type="ARBA" id="ARBA00010790"/>
    </source>
</evidence>
<evidence type="ECO:0000256" key="5">
    <source>
        <dbReference type="ARBA" id="ARBA00023002"/>
    </source>
</evidence>
<evidence type="ECO:0000313" key="10">
    <source>
        <dbReference type="Proteomes" id="UP000838763"/>
    </source>
</evidence>
<dbReference type="SUPFAM" id="SSF51905">
    <property type="entry name" value="FAD/NAD(P)-binding domain"/>
    <property type="match status" value="1"/>
</dbReference>
<evidence type="ECO:0000259" key="8">
    <source>
        <dbReference type="PROSITE" id="PS00624"/>
    </source>
</evidence>
<keyword evidence="5" id="KW-0560">Oxidoreductase</keyword>
<sequence length="539" mass="58305">MAPQRGPTLGRALVALLSLSGAYARSAKCQPRAVGDPQLLNPDEVEDEYDYIIVGGGTAGLTVADRLTESGEYTVLVIEWGPTITAPRSGPLPAAQTNLNNRTTAVIGGLMLGGSSGVNGLQAWRFHPPNEDTAEALDIKYDESYWGNTSDVHASFPTFNWPGLRLEMEAFSEIEGVEFPPDSGAGSPGVYWYPTSADPSTMTRSFSRTGHFDGIARENYNVLTDHRVLNVLFDEDSASGVRYVAKGAKNDTDARSVSARKEVILAAGTIHTPQILQGSGIGAEALLESAGIELKVDLPGVGWNFQDHPLGGVLPLTKRKPLDSDGLSCRIRRVSLRTPDHRLRKRRLLPPLPVIAPEAFEDIASRFEAQDPAAYLPADSPEPIGALVYLHPASRGTVYVNPENPYFAEPVVDYRAMSNPADVDIEVEFVKFTRRYWTETSLSEYGPVETRPGEDVREDEDLRAYVRANVSPSTFHPVGTSAMLPRELGGVVDQALLVYGVSKLSVVDASVMPDLPGAYTQQSAFAVAEKAADLIKARA</sequence>
<dbReference type="PANTHER" id="PTHR11552:SF115">
    <property type="entry name" value="DEHYDROGENASE XPTC-RELATED"/>
    <property type="match status" value="1"/>
</dbReference>
<dbReference type="Gene3D" id="4.10.450.10">
    <property type="entry name" value="Glucose Oxidase, domain 2"/>
    <property type="match status" value="2"/>
</dbReference>
<dbReference type="SUPFAM" id="SSF54373">
    <property type="entry name" value="FAD-linked reductases, C-terminal domain"/>
    <property type="match status" value="1"/>
</dbReference>
<evidence type="ECO:0000256" key="4">
    <source>
        <dbReference type="ARBA" id="ARBA00022827"/>
    </source>
</evidence>
<reference evidence="9" key="1">
    <citation type="submission" date="2022-11" db="EMBL/GenBank/DDBJ databases">
        <authorList>
            <person name="Scott C."/>
            <person name="Bruce N."/>
        </authorList>
    </citation>
    <scope>NUCLEOTIDE SEQUENCE</scope>
</reference>
<dbReference type="PROSITE" id="PS00624">
    <property type="entry name" value="GMC_OXRED_2"/>
    <property type="match status" value="1"/>
</dbReference>
<name>A0A9P1HB78_9PEZI</name>
<comment type="cofactor">
    <cofactor evidence="1 6">
        <name>FAD</name>
        <dbReference type="ChEBI" id="CHEBI:57692"/>
    </cofactor>
</comment>
<dbReference type="Pfam" id="PF00732">
    <property type="entry name" value="GMC_oxred_N"/>
    <property type="match status" value="1"/>
</dbReference>
<dbReference type="Gene3D" id="3.30.560.10">
    <property type="entry name" value="Glucose Oxidase, domain 3"/>
    <property type="match status" value="2"/>
</dbReference>
<keyword evidence="7" id="KW-0732">Signal</keyword>
<feature type="signal peptide" evidence="7">
    <location>
        <begin position="1"/>
        <end position="24"/>
    </location>
</feature>